<keyword evidence="5" id="KW-1185">Reference proteome</keyword>
<dbReference type="InterPro" id="IPR011006">
    <property type="entry name" value="CheY-like_superfamily"/>
</dbReference>
<dbReference type="SMART" id="SM00091">
    <property type="entry name" value="PAS"/>
    <property type="match status" value="1"/>
</dbReference>
<accession>A0A316ASH2</accession>
<comment type="caution">
    <text evidence="4">The sequence shown here is derived from an EMBL/GenBank/DDBJ whole genome shotgun (WGS) entry which is preliminary data.</text>
</comment>
<protein>
    <submittedName>
        <fullName evidence="4">PAS domain S-box-containing protein</fullName>
    </submittedName>
</protein>
<dbReference type="SUPFAM" id="SSF52172">
    <property type="entry name" value="CheY-like"/>
    <property type="match status" value="1"/>
</dbReference>
<dbReference type="PROSITE" id="PS50110">
    <property type="entry name" value="RESPONSE_REGULATORY"/>
    <property type="match status" value="1"/>
</dbReference>
<sequence length="339" mass="38842">MNLDKTAYRILIIEDNPGDYYLVDDYLHEYILNPILLHIQTFAEARQLISPDKRDFDLILLDLTLPDIDKESLLVAAKEISQTIPIIILTGYADLNFATSSLSMGVSDFLLKDTINALILYKSILYAIQRDKFLNSLRISKKRYMELFHLSPAPMWVFDLNTLRFLDVNEAAIRHYGYSEDEFLSMALPKLFSLDDLPVLKGLLAKTRMLQSHQCKDTYRHLKKDGTVIQVETSGSKIDFNGIPAEIVLATDVTEKFNQMNAIQEQNNQLKEIAWLQSHILRAPVARLMGLVDLLKEDELEGPEHKEILNHLFNAATEIDEVINSIVKKSKSIRNNLHE</sequence>
<name>A0A316ASH2_9BACT</name>
<evidence type="ECO:0000256" key="1">
    <source>
        <dbReference type="PROSITE-ProRule" id="PRU00169"/>
    </source>
</evidence>
<dbReference type="CDD" id="cd00130">
    <property type="entry name" value="PAS"/>
    <property type="match status" value="1"/>
</dbReference>
<dbReference type="Gene3D" id="3.30.450.20">
    <property type="entry name" value="PAS domain"/>
    <property type="match status" value="1"/>
</dbReference>
<organism evidence="4 5">
    <name type="scientific">Dyadobacter jejuensis</name>
    <dbReference type="NCBI Taxonomy" id="1082580"/>
    <lineage>
        <taxon>Bacteria</taxon>
        <taxon>Pseudomonadati</taxon>
        <taxon>Bacteroidota</taxon>
        <taxon>Cytophagia</taxon>
        <taxon>Cytophagales</taxon>
        <taxon>Spirosomataceae</taxon>
        <taxon>Dyadobacter</taxon>
    </lineage>
</organism>
<evidence type="ECO:0000259" key="3">
    <source>
        <dbReference type="PROSITE" id="PS50112"/>
    </source>
</evidence>
<evidence type="ECO:0000259" key="2">
    <source>
        <dbReference type="PROSITE" id="PS50110"/>
    </source>
</evidence>
<feature type="modified residue" description="4-aspartylphosphate" evidence="1">
    <location>
        <position position="62"/>
    </location>
</feature>
<dbReference type="CDD" id="cd00156">
    <property type="entry name" value="REC"/>
    <property type="match status" value="1"/>
</dbReference>
<dbReference type="Gene3D" id="1.10.287.130">
    <property type="match status" value="1"/>
</dbReference>
<keyword evidence="1" id="KW-0597">Phosphoprotein</keyword>
<evidence type="ECO:0000313" key="5">
    <source>
        <dbReference type="Proteomes" id="UP000245880"/>
    </source>
</evidence>
<dbReference type="EMBL" id="QGDT01000001">
    <property type="protein sequence ID" value="PWJ60259.1"/>
    <property type="molecule type" value="Genomic_DNA"/>
</dbReference>
<dbReference type="SUPFAM" id="SSF47384">
    <property type="entry name" value="Homodimeric domain of signal transducing histidine kinase"/>
    <property type="match status" value="1"/>
</dbReference>
<reference evidence="4 5" key="1">
    <citation type="submission" date="2018-03" db="EMBL/GenBank/DDBJ databases">
        <title>Genomic Encyclopedia of Archaeal and Bacterial Type Strains, Phase II (KMG-II): from individual species to whole genera.</title>
        <authorList>
            <person name="Goeker M."/>
        </authorList>
    </citation>
    <scope>NUCLEOTIDE SEQUENCE [LARGE SCALE GENOMIC DNA]</scope>
    <source>
        <strain evidence="4 5">DSM 100346</strain>
    </source>
</reference>
<evidence type="ECO:0000313" key="4">
    <source>
        <dbReference type="EMBL" id="PWJ60259.1"/>
    </source>
</evidence>
<dbReference type="SMART" id="SM00448">
    <property type="entry name" value="REC"/>
    <property type="match status" value="1"/>
</dbReference>
<dbReference type="Pfam" id="PF00072">
    <property type="entry name" value="Response_reg"/>
    <property type="match status" value="1"/>
</dbReference>
<dbReference type="InterPro" id="IPR000014">
    <property type="entry name" value="PAS"/>
</dbReference>
<feature type="domain" description="PAS" evidence="3">
    <location>
        <begin position="140"/>
        <end position="213"/>
    </location>
</feature>
<gene>
    <name evidence="4" type="ORF">CLV98_101440</name>
</gene>
<dbReference type="PROSITE" id="PS50112">
    <property type="entry name" value="PAS"/>
    <property type="match status" value="1"/>
</dbReference>
<dbReference type="SUPFAM" id="SSF55785">
    <property type="entry name" value="PYP-like sensor domain (PAS domain)"/>
    <property type="match status" value="1"/>
</dbReference>
<dbReference type="Proteomes" id="UP000245880">
    <property type="component" value="Unassembled WGS sequence"/>
</dbReference>
<feature type="domain" description="Response regulatory" evidence="2">
    <location>
        <begin position="9"/>
        <end position="127"/>
    </location>
</feature>
<dbReference type="InterPro" id="IPR035965">
    <property type="entry name" value="PAS-like_dom_sf"/>
</dbReference>
<dbReference type="NCBIfam" id="TIGR00229">
    <property type="entry name" value="sensory_box"/>
    <property type="match status" value="1"/>
</dbReference>
<dbReference type="Pfam" id="PF13426">
    <property type="entry name" value="PAS_9"/>
    <property type="match status" value="1"/>
</dbReference>
<dbReference type="RefSeq" id="WP_109672398.1">
    <property type="nucleotide sequence ID" value="NZ_QGDT01000001.1"/>
</dbReference>
<dbReference type="Gene3D" id="3.40.50.2300">
    <property type="match status" value="1"/>
</dbReference>
<dbReference type="AlphaFoldDB" id="A0A316ASH2"/>
<dbReference type="InterPro" id="IPR036097">
    <property type="entry name" value="HisK_dim/P_sf"/>
</dbReference>
<dbReference type="GO" id="GO:0000155">
    <property type="term" value="F:phosphorelay sensor kinase activity"/>
    <property type="evidence" value="ECO:0007669"/>
    <property type="project" value="InterPro"/>
</dbReference>
<dbReference type="OrthoDB" id="9124519at2"/>
<dbReference type="InterPro" id="IPR001789">
    <property type="entry name" value="Sig_transdc_resp-reg_receiver"/>
</dbReference>
<proteinExistence type="predicted"/>